<dbReference type="RefSeq" id="WP_157116683.1">
    <property type="nucleotide sequence ID" value="NZ_JAAXOT010000005.1"/>
</dbReference>
<keyword evidence="1" id="KW-0812">Transmembrane</keyword>
<feature type="transmembrane region" description="Helical" evidence="1">
    <location>
        <begin position="72"/>
        <end position="93"/>
    </location>
</feature>
<sequence>MGPRKVLRGPWVPVGVVLAAVSFGVAFLALLGLLLVTSGQLHYLVDAYPPLLAAAGVAASQWMAAGARQLRTLAVGLLVAVSAANAAVFSLPIRPVSALADTLWSV</sequence>
<protein>
    <submittedName>
        <fullName evidence="2">Uncharacterized protein</fullName>
    </submittedName>
</protein>
<name>A0A846YH89_9NOCA</name>
<keyword evidence="3" id="KW-1185">Reference proteome</keyword>
<evidence type="ECO:0000313" key="2">
    <source>
        <dbReference type="EMBL" id="NKY57044.1"/>
    </source>
</evidence>
<dbReference type="AlphaFoldDB" id="A0A846YH89"/>
<comment type="caution">
    <text evidence="2">The sequence shown here is derived from an EMBL/GenBank/DDBJ whole genome shotgun (WGS) entry which is preliminary data.</text>
</comment>
<gene>
    <name evidence="2" type="ORF">HGA15_12925</name>
</gene>
<proteinExistence type="predicted"/>
<dbReference type="Proteomes" id="UP000570678">
    <property type="component" value="Unassembled WGS sequence"/>
</dbReference>
<evidence type="ECO:0000313" key="3">
    <source>
        <dbReference type="Proteomes" id="UP000570678"/>
    </source>
</evidence>
<keyword evidence="1" id="KW-0472">Membrane</keyword>
<feature type="transmembrane region" description="Helical" evidence="1">
    <location>
        <begin position="12"/>
        <end position="35"/>
    </location>
</feature>
<reference evidence="2 3" key="1">
    <citation type="submission" date="2020-04" db="EMBL/GenBank/DDBJ databases">
        <title>MicrobeNet Type strains.</title>
        <authorList>
            <person name="Nicholson A.C."/>
        </authorList>
    </citation>
    <scope>NUCLEOTIDE SEQUENCE [LARGE SCALE GENOMIC DNA]</scope>
    <source>
        <strain evidence="2 3">JCM 3332</strain>
    </source>
</reference>
<evidence type="ECO:0000256" key="1">
    <source>
        <dbReference type="SAM" id="Phobius"/>
    </source>
</evidence>
<organism evidence="2 3">
    <name type="scientific">Nocardia flavorosea</name>
    <dbReference type="NCBI Taxonomy" id="53429"/>
    <lineage>
        <taxon>Bacteria</taxon>
        <taxon>Bacillati</taxon>
        <taxon>Actinomycetota</taxon>
        <taxon>Actinomycetes</taxon>
        <taxon>Mycobacteriales</taxon>
        <taxon>Nocardiaceae</taxon>
        <taxon>Nocardia</taxon>
    </lineage>
</organism>
<accession>A0A846YH89</accession>
<dbReference type="EMBL" id="JAAXOT010000005">
    <property type="protein sequence ID" value="NKY57044.1"/>
    <property type="molecule type" value="Genomic_DNA"/>
</dbReference>
<keyword evidence="1" id="KW-1133">Transmembrane helix</keyword>
<feature type="transmembrane region" description="Helical" evidence="1">
    <location>
        <begin position="47"/>
        <end position="65"/>
    </location>
</feature>